<dbReference type="InterPro" id="IPR043519">
    <property type="entry name" value="NT_sf"/>
</dbReference>
<keyword evidence="4" id="KW-1185">Reference proteome</keyword>
<dbReference type="Pfam" id="PF02410">
    <property type="entry name" value="RsfS"/>
    <property type="match status" value="1"/>
</dbReference>
<dbReference type="HAMAP" id="MF_01477">
    <property type="entry name" value="Iojap_RsfS"/>
    <property type="match status" value="1"/>
</dbReference>
<organism evidence="3 4">
    <name type="scientific">Anaerocolumna aminovalerica</name>
    <dbReference type="NCBI Taxonomy" id="1527"/>
    <lineage>
        <taxon>Bacteria</taxon>
        <taxon>Bacillati</taxon>
        <taxon>Bacillota</taxon>
        <taxon>Clostridia</taxon>
        <taxon>Lachnospirales</taxon>
        <taxon>Lachnospiraceae</taxon>
        <taxon>Anaerocolumna</taxon>
    </lineage>
</organism>
<gene>
    <name evidence="2" type="primary">rsfS</name>
    <name evidence="3" type="ORF">SAMN04489757_101154</name>
</gene>
<dbReference type="STRING" id="1527.SAMN04489757_101154"/>
<name>A0A1I5BQF3_9FIRM</name>
<dbReference type="GO" id="GO:0043023">
    <property type="term" value="F:ribosomal large subunit binding"/>
    <property type="evidence" value="ECO:0007669"/>
    <property type="project" value="TreeGrafter"/>
</dbReference>
<keyword evidence="2" id="KW-0678">Repressor</keyword>
<dbReference type="GO" id="GO:0042256">
    <property type="term" value="P:cytosolic ribosome assembly"/>
    <property type="evidence" value="ECO:0007669"/>
    <property type="project" value="UniProtKB-UniRule"/>
</dbReference>
<dbReference type="EMBL" id="FOWD01000001">
    <property type="protein sequence ID" value="SFN76985.1"/>
    <property type="molecule type" value="Genomic_DNA"/>
</dbReference>
<comment type="subcellular location">
    <subcellularLocation>
        <location evidence="2">Cytoplasm</location>
    </subcellularLocation>
</comment>
<dbReference type="Gene3D" id="3.30.460.10">
    <property type="entry name" value="Beta Polymerase, domain 2"/>
    <property type="match status" value="1"/>
</dbReference>
<dbReference type="InterPro" id="IPR004394">
    <property type="entry name" value="Iojap/RsfS/C7orf30"/>
</dbReference>
<dbReference type="GO" id="GO:0005737">
    <property type="term" value="C:cytoplasm"/>
    <property type="evidence" value="ECO:0007669"/>
    <property type="project" value="UniProtKB-SubCell"/>
</dbReference>
<evidence type="ECO:0000256" key="1">
    <source>
        <dbReference type="ARBA" id="ARBA00010574"/>
    </source>
</evidence>
<dbReference type="SUPFAM" id="SSF81301">
    <property type="entry name" value="Nucleotidyltransferase"/>
    <property type="match status" value="1"/>
</dbReference>
<comment type="function">
    <text evidence="2">Functions as a ribosomal silencing factor. Interacts with ribosomal protein uL14 (rplN), blocking formation of intersubunit bridge B8. Prevents association of the 30S and 50S ribosomal subunits and the formation of functional ribosomes, thus repressing translation.</text>
</comment>
<dbReference type="GO" id="GO:0090071">
    <property type="term" value="P:negative regulation of ribosome biogenesis"/>
    <property type="evidence" value="ECO:0007669"/>
    <property type="project" value="UniProtKB-UniRule"/>
</dbReference>
<dbReference type="RefSeq" id="WP_091683612.1">
    <property type="nucleotide sequence ID" value="NZ_BAABFM010000003.1"/>
</dbReference>
<evidence type="ECO:0000256" key="2">
    <source>
        <dbReference type="HAMAP-Rule" id="MF_01477"/>
    </source>
</evidence>
<comment type="subunit">
    <text evidence="2">Interacts with ribosomal protein uL14 (rplN).</text>
</comment>
<dbReference type="Proteomes" id="UP000198806">
    <property type="component" value="Unassembled WGS sequence"/>
</dbReference>
<dbReference type="PANTHER" id="PTHR21043:SF0">
    <property type="entry name" value="MITOCHONDRIAL ASSEMBLY OF RIBOSOMAL LARGE SUBUNIT PROTEIN 1"/>
    <property type="match status" value="1"/>
</dbReference>
<dbReference type="NCBIfam" id="TIGR00090">
    <property type="entry name" value="rsfS_iojap_ybeB"/>
    <property type="match status" value="1"/>
</dbReference>
<evidence type="ECO:0000313" key="3">
    <source>
        <dbReference type="EMBL" id="SFN76985.1"/>
    </source>
</evidence>
<dbReference type="AlphaFoldDB" id="A0A1I5BQF3"/>
<keyword evidence="2" id="KW-0810">Translation regulation</keyword>
<keyword evidence="2" id="KW-0963">Cytoplasm</keyword>
<proteinExistence type="inferred from homology"/>
<dbReference type="OrthoDB" id="9793681at2"/>
<reference evidence="3 4" key="1">
    <citation type="submission" date="2016-10" db="EMBL/GenBank/DDBJ databases">
        <authorList>
            <person name="de Groot N.N."/>
        </authorList>
    </citation>
    <scope>NUCLEOTIDE SEQUENCE [LARGE SCALE GENOMIC DNA]</scope>
    <source>
        <strain evidence="3 4">DSM 1283</strain>
    </source>
</reference>
<dbReference type="PANTHER" id="PTHR21043">
    <property type="entry name" value="IOJAP SUPERFAMILY ORTHOLOG"/>
    <property type="match status" value="1"/>
</dbReference>
<protein>
    <recommendedName>
        <fullName evidence="2">Ribosomal silencing factor RsfS</fullName>
    </recommendedName>
</protein>
<evidence type="ECO:0000313" key="4">
    <source>
        <dbReference type="Proteomes" id="UP000198806"/>
    </source>
</evidence>
<sequence>MNNTAKEMARLAYEALEDKKAEDIKILEIGNISIIADYFIIANGTNASQVQALVDNVQDLLGKNGYNPKRVEGLRTASWILLDYGDVVIHVFSKEDRLFYDLERIWRDGTSVSKEQLEA</sequence>
<dbReference type="GO" id="GO:0017148">
    <property type="term" value="P:negative regulation of translation"/>
    <property type="evidence" value="ECO:0007669"/>
    <property type="project" value="UniProtKB-UniRule"/>
</dbReference>
<accession>A0A1I5BQF3</accession>
<comment type="similarity">
    <text evidence="1 2">Belongs to the Iojap/RsfS family.</text>
</comment>